<dbReference type="SUPFAM" id="SSF51556">
    <property type="entry name" value="Metallo-dependent hydrolases"/>
    <property type="match status" value="1"/>
</dbReference>
<dbReference type="PANTHER" id="PTHR47784:SF4">
    <property type="entry name" value="ZN(II)2CYS6 TRANSCRIPTION FACTOR (EUROFUNG)"/>
    <property type="match status" value="1"/>
</dbReference>
<sequence length="795" mass="88568">MSARILNLALALLGGAPVTLAQYAPQEVIVNSGRPTFFDQSTSIPGKIAIEEHVGNTLFSGTFTTPFVNWTNEVNFDKDIYMADVMGRINNIDSRVAAMDAANVSLSILQFGSPGIQGVFNTTFAIEAAAYVNDELSRVYKNGNYSGRFGFWCSNALQDPPSAAVELERCVSELGGVGSFVGGYTNNGTAEDIVYLDDPTNDIFLQKVVELDVPIYLHPRTPPPGQQRVYEDYNFLAGSAWGFSSETAAHVLRLMVSGVFDKYPTLKIILGHCGEGLPFYLPRINHRLRHFTPYWAAQQSLQYYWENNFYVTTSGVQDESTLMDTLKWTGEDNVMFSVDYPFEDDTEIASWFDRLAMNSHTKKKMAYENAKRILKLGKVRNATNAVDGISGYGPILAKLNVPVTNAHSQCDEQRPICTNCSQADRQCSYKTPPIRPEGSSQSLTPSGQDNTSPTTSDLSSQTTTAQDAGNQVAFGDLSVNSNADTIVNLTHLELFSHFGEIISPLFAGKDPDLRRDYLKNYQKAAFAGVYLMHEILAFAARHLCLTGPQSKSQFYADQATVLQTKALSLFNVSLQQPKPETIIATFLFSSLLGTHLLSDTIAVRHMGLEPFLGHFVNYLKVHRGVRPIFDEYRQFLLNSELQPFLVWGWNLSTSKGSGSECQPIREMLSRTTLEQPVVEAYSQATDLLQSVIDGYKNRPAFPGPAPWVTVWLSMVKPNYTELLIARQPEALVVFAYYGAMIHCYHRDLWLVGESGKHIIELVTNSLGPEWTPWLKWPHQILEFSRDFATIQLNAI</sequence>
<dbReference type="Pfam" id="PF04909">
    <property type="entry name" value="Amidohydro_2"/>
    <property type="match status" value="1"/>
</dbReference>
<dbReference type="InterPro" id="IPR053157">
    <property type="entry name" value="Sterol_Uptake_Regulator"/>
</dbReference>
<protein>
    <submittedName>
        <fullName evidence="5">Amidohydrolase-related domain-containing protein</fullName>
    </submittedName>
</protein>
<feature type="compositionally biased region" description="Polar residues" evidence="2">
    <location>
        <begin position="438"/>
        <end position="465"/>
    </location>
</feature>
<evidence type="ECO:0000256" key="1">
    <source>
        <dbReference type="ARBA" id="ARBA00023242"/>
    </source>
</evidence>
<evidence type="ECO:0000259" key="4">
    <source>
        <dbReference type="Pfam" id="PF04909"/>
    </source>
</evidence>
<dbReference type="CDD" id="cd00067">
    <property type="entry name" value="GAL4"/>
    <property type="match status" value="1"/>
</dbReference>
<name>A0ABR2VGI5_9PEZI</name>
<comment type="caution">
    <text evidence="5">The sequence shown here is derived from an EMBL/GenBank/DDBJ whole genome shotgun (WGS) entry which is preliminary data.</text>
</comment>
<gene>
    <name evidence="5" type="ORF">SUNI508_12779</name>
</gene>
<dbReference type="Gene3D" id="3.20.20.140">
    <property type="entry name" value="Metal-dependent hydrolases"/>
    <property type="match status" value="1"/>
</dbReference>
<dbReference type="Gene3D" id="4.10.240.10">
    <property type="entry name" value="Zn(2)-C6 fungal-type DNA-binding domain"/>
    <property type="match status" value="1"/>
</dbReference>
<dbReference type="Proteomes" id="UP001408356">
    <property type="component" value="Unassembled WGS sequence"/>
</dbReference>
<evidence type="ECO:0000256" key="2">
    <source>
        <dbReference type="SAM" id="MobiDB-lite"/>
    </source>
</evidence>
<keyword evidence="3" id="KW-0732">Signal</keyword>
<feature type="region of interest" description="Disordered" evidence="2">
    <location>
        <begin position="427"/>
        <end position="465"/>
    </location>
</feature>
<evidence type="ECO:0000256" key="3">
    <source>
        <dbReference type="SAM" id="SignalP"/>
    </source>
</evidence>
<dbReference type="PANTHER" id="PTHR47784">
    <property type="entry name" value="STEROL UPTAKE CONTROL PROTEIN 2"/>
    <property type="match status" value="1"/>
</dbReference>
<dbReference type="InterPro" id="IPR032466">
    <property type="entry name" value="Metal_Hydrolase"/>
</dbReference>
<reference evidence="5 6" key="1">
    <citation type="journal article" date="2024" name="J. Plant Pathol.">
        <title>Sequence and assembly of the genome of Seiridium unicorne, isolate CBS 538.82, causal agent of cypress canker disease.</title>
        <authorList>
            <person name="Scali E."/>
            <person name="Rocca G.D."/>
            <person name="Danti R."/>
            <person name="Garbelotto M."/>
            <person name="Barberini S."/>
            <person name="Baroncelli R."/>
            <person name="Emiliani G."/>
        </authorList>
    </citation>
    <scope>NUCLEOTIDE SEQUENCE [LARGE SCALE GENOMIC DNA]</scope>
    <source>
        <strain evidence="5 6">BM-138-508</strain>
    </source>
</reference>
<keyword evidence="1" id="KW-0539">Nucleus</keyword>
<organism evidence="5 6">
    <name type="scientific">Seiridium unicorne</name>
    <dbReference type="NCBI Taxonomy" id="138068"/>
    <lineage>
        <taxon>Eukaryota</taxon>
        <taxon>Fungi</taxon>
        <taxon>Dikarya</taxon>
        <taxon>Ascomycota</taxon>
        <taxon>Pezizomycotina</taxon>
        <taxon>Sordariomycetes</taxon>
        <taxon>Xylariomycetidae</taxon>
        <taxon>Amphisphaeriales</taxon>
        <taxon>Sporocadaceae</taxon>
        <taxon>Seiridium</taxon>
    </lineage>
</organism>
<dbReference type="EMBL" id="JARVKF010000010">
    <property type="protein sequence ID" value="KAK9425886.1"/>
    <property type="molecule type" value="Genomic_DNA"/>
</dbReference>
<dbReference type="InterPro" id="IPR006680">
    <property type="entry name" value="Amidohydro-rel"/>
</dbReference>
<feature type="domain" description="Amidohydrolase-related" evidence="4">
    <location>
        <begin position="143"/>
        <end position="376"/>
    </location>
</feature>
<evidence type="ECO:0000313" key="6">
    <source>
        <dbReference type="Proteomes" id="UP001408356"/>
    </source>
</evidence>
<keyword evidence="6" id="KW-1185">Reference proteome</keyword>
<dbReference type="InterPro" id="IPR001138">
    <property type="entry name" value="Zn2Cys6_DnaBD"/>
</dbReference>
<evidence type="ECO:0000313" key="5">
    <source>
        <dbReference type="EMBL" id="KAK9425886.1"/>
    </source>
</evidence>
<accession>A0ABR2VGI5</accession>
<proteinExistence type="predicted"/>
<feature type="signal peptide" evidence="3">
    <location>
        <begin position="1"/>
        <end position="21"/>
    </location>
</feature>
<dbReference type="InterPro" id="IPR036864">
    <property type="entry name" value="Zn2-C6_fun-type_DNA-bd_sf"/>
</dbReference>
<feature type="chain" id="PRO_5047089841" evidence="3">
    <location>
        <begin position="22"/>
        <end position="795"/>
    </location>
</feature>